<evidence type="ECO:0000313" key="1">
    <source>
        <dbReference type="EMBL" id="RGE55558.1"/>
    </source>
</evidence>
<dbReference type="Pfam" id="PF04309">
    <property type="entry name" value="G3P_antiterm"/>
    <property type="match status" value="1"/>
</dbReference>
<dbReference type="GeneID" id="86054807"/>
<name>A0A3E3HUP4_9FIRM</name>
<keyword evidence="2" id="KW-1185">Reference proteome</keyword>
<evidence type="ECO:0000313" key="2">
    <source>
        <dbReference type="Proteomes" id="UP000260812"/>
    </source>
</evidence>
<dbReference type="PANTHER" id="PTHR35787:SF1">
    <property type="entry name" value="GLYCEROL UPTAKE OPERON ANTITERMINATOR REGULATORY PROTEIN"/>
    <property type="match status" value="1"/>
</dbReference>
<protein>
    <submittedName>
        <fullName evidence="1">Glycerol-3-phosphate responsive antiterminator</fullName>
    </submittedName>
</protein>
<dbReference type="InterPro" id="IPR006699">
    <property type="entry name" value="GlpP"/>
</dbReference>
<dbReference type="Gene3D" id="3.20.20.70">
    <property type="entry name" value="Aldolase class I"/>
    <property type="match status" value="1"/>
</dbReference>
<dbReference type="PANTHER" id="PTHR35787">
    <property type="entry name" value="GLYCEROL UPTAKE OPERON ANTITERMINATOR REGULATORY PROTEIN"/>
    <property type="match status" value="1"/>
</dbReference>
<dbReference type="SUPFAM" id="SSF110391">
    <property type="entry name" value="GlpP-like"/>
    <property type="match status" value="1"/>
</dbReference>
<dbReference type="GeneID" id="97990767"/>
<dbReference type="InterPro" id="IPR013785">
    <property type="entry name" value="Aldolase_TIM"/>
</dbReference>
<dbReference type="GO" id="GO:0006355">
    <property type="term" value="P:regulation of DNA-templated transcription"/>
    <property type="evidence" value="ECO:0007669"/>
    <property type="project" value="InterPro"/>
</dbReference>
<proteinExistence type="predicted"/>
<sequence length="188" mass="20581">MNKLLMEQFEDCPVIAAVKDEEGLRACLDSEIRIVFVLYGDICSISGIVGRLKDAGKTVIVHLDLISGLSGKEIAVSFIHSTTAADGIISTKPALIRQAKELGMFTVMRFFAIDSMAFENIRRQSESVHPDFIEVLPGLMPKVIRRICAEGRIPVIAGGLITDREDIMAALNAGAISISTTNRKVWFM</sequence>
<organism evidence="1 2">
    <name type="scientific">Eisenbergiella massiliensis</name>
    <dbReference type="NCBI Taxonomy" id="1720294"/>
    <lineage>
        <taxon>Bacteria</taxon>
        <taxon>Bacillati</taxon>
        <taxon>Bacillota</taxon>
        <taxon>Clostridia</taxon>
        <taxon>Lachnospirales</taxon>
        <taxon>Lachnospiraceae</taxon>
        <taxon>Eisenbergiella</taxon>
    </lineage>
</organism>
<comment type="caution">
    <text evidence="1">The sequence shown here is derived from an EMBL/GenBank/DDBJ whole genome shotgun (WGS) entry which is preliminary data.</text>
</comment>
<dbReference type="AlphaFoldDB" id="A0A3E3HUP4"/>
<reference evidence="1" key="1">
    <citation type="submission" date="2018-08" db="EMBL/GenBank/DDBJ databases">
        <title>A genome reference for cultivated species of the human gut microbiota.</title>
        <authorList>
            <person name="Zou Y."/>
            <person name="Xue W."/>
            <person name="Luo G."/>
        </authorList>
    </citation>
    <scope>NUCLEOTIDE SEQUENCE [LARGE SCALE GENOMIC DNA]</scope>
    <source>
        <strain evidence="1">TF05-5AC</strain>
    </source>
</reference>
<dbReference type="EMBL" id="QVLV01000044">
    <property type="protein sequence ID" value="RGE55558.1"/>
    <property type="molecule type" value="Genomic_DNA"/>
</dbReference>
<dbReference type="PIRSF" id="PIRSF016897">
    <property type="entry name" value="GlpP"/>
    <property type="match status" value="1"/>
</dbReference>
<gene>
    <name evidence="1" type="ORF">DXC51_28925</name>
</gene>
<dbReference type="Proteomes" id="UP000260812">
    <property type="component" value="Unassembled WGS sequence"/>
</dbReference>
<accession>A0A3E3HUP4</accession>
<dbReference type="GO" id="GO:0006071">
    <property type="term" value="P:glycerol metabolic process"/>
    <property type="evidence" value="ECO:0007669"/>
    <property type="project" value="InterPro"/>
</dbReference>
<dbReference type="RefSeq" id="WP_035321864.1">
    <property type="nucleotide sequence ID" value="NZ_CAMAZV010000131.1"/>
</dbReference>